<dbReference type="Proteomes" id="UP000294933">
    <property type="component" value="Unassembled WGS sequence"/>
</dbReference>
<protein>
    <submittedName>
        <fullName evidence="1">Uncharacterized protein</fullName>
    </submittedName>
</protein>
<dbReference type="OrthoDB" id="3270899at2759"/>
<evidence type="ECO:0000313" key="2">
    <source>
        <dbReference type="Proteomes" id="UP000294933"/>
    </source>
</evidence>
<reference evidence="1 2" key="1">
    <citation type="submission" date="2018-06" db="EMBL/GenBank/DDBJ databases">
        <title>A transcriptomic atlas of mushroom development highlights an independent origin of complex multicellularity.</title>
        <authorList>
            <consortium name="DOE Joint Genome Institute"/>
            <person name="Krizsan K."/>
            <person name="Almasi E."/>
            <person name="Merenyi Z."/>
            <person name="Sahu N."/>
            <person name="Viragh M."/>
            <person name="Koszo T."/>
            <person name="Mondo S."/>
            <person name="Kiss B."/>
            <person name="Balint B."/>
            <person name="Kues U."/>
            <person name="Barry K."/>
            <person name="Hegedus J.C."/>
            <person name="Henrissat B."/>
            <person name="Johnson J."/>
            <person name="Lipzen A."/>
            <person name="Ohm R."/>
            <person name="Nagy I."/>
            <person name="Pangilinan J."/>
            <person name="Yan J."/>
            <person name="Xiong Y."/>
            <person name="Grigoriev I.V."/>
            <person name="Hibbett D.S."/>
            <person name="Nagy L.G."/>
        </authorList>
    </citation>
    <scope>NUCLEOTIDE SEQUENCE [LARGE SCALE GENOMIC DNA]</scope>
    <source>
        <strain evidence="1 2">SZMC22713</strain>
    </source>
</reference>
<proteinExistence type="predicted"/>
<evidence type="ECO:0000313" key="1">
    <source>
        <dbReference type="EMBL" id="TDL13208.1"/>
    </source>
</evidence>
<feature type="non-terminal residue" evidence="1">
    <location>
        <position position="1"/>
    </location>
</feature>
<dbReference type="VEuPathDB" id="FungiDB:BD410DRAFT_810755"/>
<dbReference type="EMBL" id="ML170849">
    <property type="protein sequence ID" value="TDL13208.1"/>
    <property type="molecule type" value="Genomic_DNA"/>
</dbReference>
<gene>
    <name evidence="1" type="ORF">BD410DRAFT_810755</name>
</gene>
<name>A0A4Y7PDZ0_9AGAM</name>
<organism evidence="1 2">
    <name type="scientific">Rickenella mellea</name>
    <dbReference type="NCBI Taxonomy" id="50990"/>
    <lineage>
        <taxon>Eukaryota</taxon>
        <taxon>Fungi</taxon>
        <taxon>Dikarya</taxon>
        <taxon>Basidiomycota</taxon>
        <taxon>Agaricomycotina</taxon>
        <taxon>Agaricomycetes</taxon>
        <taxon>Hymenochaetales</taxon>
        <taxon>Rickenellaceae</taxon>
        <taxon>Rickenella</taxon>
    </lineage>
</organism>
<sequence length="260" mass="29914">IDEGAYEGDKFLDVEILDEIARDLGHYRPISYAHGDWPDPADNGKYEDVVAKRAYSSCSKHVCIPPFDLNDLATSAMGSKGYWFLQDYVPTLLSAGELRVFVLGGKIDRVLCTTVNPSGSLNINEISKFPSLDVLEHTVEDDWDLLEVPHSDEWDEGLKDLQSFVNDHMKALAKYYSGKWDGPSASNDIVRLDLGLIRDPETHRVSYFVNEITRFHMYLFYHTESVDSRLTTFLAHVLNSVRTRWQWKYPRKVREVEIEY</sequence>
<dbReference type="AlphaFoldDB" id="A0A4Y7PDZ0"/>
<keyword evidence="2" id="KW-1185">Reference proteome</keyword>
<accession>A0A4Y7PDZ0</accession>